<dbReference type="EMBL" id="AP023321">
    <property type="protein sequence ID" value="BCI60035.1"/>
    <property type="molecule type" value="Genomic_DNA"/>
</dbReference>
<dbReference type="Pfam" id="PF02670">
    <property type="entry name" value="DXP_reductoisom"/>
    <property type="match status" value="1"/>
</dbReference>
<comment type="similarity">
    <text evidence="2 9">Belongs to the DXR family.</text>
</comment>
<reference evidence="14" key="1">
    <citation type="submission" date="2020-07" db="EMBL/GenBank/DDBJ databases">
        <title>Complete genome sequencing of Clostridia bacterium strain 12CBH8.</title>
        <authorList>
            <person name="Sakamoto M."/>
            <person name="Murakami T."/>
            <person name="Mori H."/>
        </authorList>
    </citation>
    <scope>NUCLEOTIDE SEQUENCE [LARGE SCALE GENOMIC DNA]</scope>
    <source>
        <strain evidence="14">12CBH8</strain>
    </source>
</reference>
<dbReference type="GO" id="GO:0051484">
    <property type="term" value="P:isopentenyl diphosphate biosynthetic process, methylerythritol 4-phosphate pathway involved in terpenoid biosynthetic process"/>
    <property type="evidence" value="ECO:0007669"/>
    <property type="project" value="UniProtKB-ARBA"/>
</dbReference>
<feature type="binding site" evidence="9">
    <location>
        <position position="149"/>
    </location>
    <ligand>
        <name>1-deoxy-D-xylulose 5-phosphate</name>
        <dbReference type="ChEBI" id="CHEBI:57792"/>
    </ligand>
</feature>
<feature type="binding site" evidence="9">
    <location>
        <position position="11"/>
    </location>
    <ligand>
        <name>NADPH</name>
        <dbReference type="ChEBI" id="CHEBI:57783"/>
    </ligand>
</feature>
<feature type="binding site" evidence="9">
    <location>
        <position position="122"/>
    </location>
    <ligand>
        <name>1-deoxy-D-xylulose 5-phosphate</name>
        <dbReference type="ChEBI" id="CHEBI:57792"/>
    </ligand>
</feature>
<comment type="catalytic activity">
    <reaction evidence="8">
        <text>2-C-methyl-D-erythritol 4-phosphate + NADP(+) = 1-deoxy-D-xylulose 5-phosphate + NADPH + H(+)</text>
        <dbReference type="Rhea" id="RHEA:13717"/>
        <dbReference type="ChEBI" id="CHEBI:15378"/>
        <dbReference type="ChEBI" id="CHEBI:57783"/>
        <dbReference type="ChEBI" id="CHEBI:57792"/>
        <dbReference type="ChEBI" id="CHEBI:58262"/>
        <dbReference type="ChEBI" id="CHEBI:58349"/>
        <dbReference type="EC" id="1.1.1.267"/>
    </reaction>
    <physiologicalReaction direction="right-to-left" evidence="8">
        <dbReference type="Rhea" id="RHEA:13719"/>
    </physiologicalReaction>
</comment>
<dbReference type="InterPro" id="IPR026877">
    <property type="entry name" value="DXPR_C"/>
</dbReference>
<keyword evidence="14" id="KW-1185">Reference proteome</keyword>
<dbReference type="InterPro" id="IPR013512">
    <property type="entry name" value="DXP_reductoisomerase_N"/>
</dbReference>
<evidence type="ECO:0000259" key="11">
    <source>
        <dbReference type="Pfam" id="PF08436"/>
    </source>
</evidence>
<feature type="binding site" evidence="9">
    <location>
        <position position="203"/>
    </location>
    <ligand>
        <name>NADPH</name>
        <dbReference type="ChEBI" id="CHEBI:57783"/>
    </ligand>
</feature>
<keyword evidence="7 9" id="KW-0414">Isoprene biosynthesis</keyword>
<evidence type="ECO:0000259" key="10">
    <source>
        <dbReference type="Pfam" id="PF02670"/>
    </source>
</evidence>
<feature type="binding site" evidence="9">
    <location>
        <position position="219"/>
    </location>
    <ligand>
        <name>1-deoxy-D-xylulose 5-phosphate</name>
        <dbReference type="ChEBI" id="CHEBI:57792"/>
    </ligand>
</feature>
<feature type="binding site" evidence="9">
    <location>
        <position position="10"/>
    </location>
    <ligand>
        <name>NADPH</name>
        <dbReference type="ChEBI" id="CHEBI:57783"/>
    </ligand>
</feature>
<feature type="domain" description="1-deoxy-D-xylulose 5-phosphate reductoisomerase C-terminal" evidence="11">
    <location>
        <begin position="143"/>
        <end position="227"/>
    </location>
</feature>
<evidence type="ECO:0000256" key="5">
    <source>
        <dbReference type="ARBA" id="ARBA00023002"/>
    </source>
</evidence>
<dbReference type="KEGG" id="sman:C12CBH8_06740"/>
<keyword evidence="4 9" id="KW-0521">NADP</keyword>
<evidence type="ECO:0000313" key="14">
    <source>
        <dbReference type="Proteomes" id="UP000593890"/>
    </source>
</evidence>
<feature type="binding site" evidence="9">
    <location>
        <position position="210"/>
    </location>
    <ligand>
        <name>1-deoxy-D-xylulose 5-phosphate</name>
        <dbReference type="ChEBI" id="CHEBI:57792"/>
    </ligand>
</feature>
<feature type="binding site" evidence="9">
    <location>
        <position position="12"/>
    </location>
    <ligand>
        <name>NADPH</name>
        <dbReference type="ChEBI" id="CHEBI:57783"/>
    </ligand>
</feature>
<feature type="domain" description="DXP reductoisomerase C-terminal" evidence="12">
    <location>
        <begin position="259"/>
        <end position="375"/>
    </location>
</feature>
<dbReference type="SUPFAM" id="SSF55347">
    <property type="entry name" value="Glyceraldehyde-3-phosphate dehydrogenase-like, C-terminal domain"/>
    <property type="match status" value="1"/>
</dbReference>
<dbReference type="PANTHER" id="PTHR30525:SF0">
    <property type="entry name" value="1-DEOXY-D-XYLULOSE 5-PHOSPHATE REDUCTOISOMERASE, CHLOROPLASTIC"/>
    <property type="match status" value="1"/>
</dbReference>
<protein>
    <recommendedName>
        <fullName evidence="9">1-deoxy-D-xylulose 5-phosphate reductoisomerase</fullName>
        <shortName evidence="9">DXP reductoisomerase</shortName>
        <ecNumber evidence="9">1.1.1.267</ecNumber>
    </recommendedName>
    <alternativeName>
        <fullName evidence="9">1-deoxyxylulose-5-phosphate reductoisomerase</fullName>
    </alternativeName>
    <alternativeName>
        <fullName evidence="9">2-C-methyl-D-erythritol 4-phosphate synthase</fullName>
    </alternativeName>
</protein>
<evidence type="ECO:0000259" key="12">
    <source>
        <dbReference type="Pfam" id="PF13288"/>
    </source>
</evidence>
<feature type="binding site" evidence="9">
    <location>
        <position position="197"/>
    </location>
    <ligand>
        <name>1-deoxy-D-xylulose 5-phosphate</name>
        <dbReference type="ChEBI" id="CHEBI:57792"/>
    </ligand>
</feature>
<accession>A0A7I8D206</accession>
<organism evidence="13 14">
    <name type="scientific">Solibaculum mannosilyticum</name>
    <dbReference type="NCBI Taxonomy" id="2780922"/>
    <lineage>
        <taxon>Bacteria</taxon>
        <taxon>Bacillati</taxon>
        <taxon>Bacillota</taxon>
        <taxon>Clostridia</taxon>
        <taxon>Eubacteriales</taxon>
        <taxon>Oscillospiraceae</taxon>
        <taxon>Solibaculum</taxon>
    </lineage>
</organism>
<dbReference type="EC" id="1.1.1.267" evidence="9"/>
<dbReference type="AlphaFoldDB" id="A0A7I8D206"/>
<dbReference type="SUPFAM" id="SSF51735">
    <property type="entry name" value="NAD(P)-binding Rossmann-fold domains"/>
    <property type="match status" value="1"/>
</dbReference>
<keyword evidence="9" id="KW-0460">Magnesium</keyword>
<proteinExistence type="inferred from homology"/>
<feature type="binding site" evidence="9">
    <location>
        <position position="123"/>
    </location>
    <ligand>
        <name>NADPH</name>
        <dbReference type="ChEBI" id="CHEBI:57783"/>
    </ligand>
</feature>
<dbReference type="RefSeq" id="WP_090266719.1">
    <property type="nucleotide sequence ID" value="NZ_AP023321.1"/>
</dbReference>
<dbReference type="FunFam" id="3.40.50.720:FF:000045">
    <property type="entry name" value="1-deoxy-D-xylulose 5-phosphate reductoisomerase"/>
    <property type="match status" value="1"/>
</dbReference>
<evidence type="ECO:0000256" key="2">
    <source>
        <dbReference type="ARBA" id="ARBA00006825"/>
    </source>
</evidence>
<evidence type="ECO:0000256" key="1">
    <source>
        <dbReference type="ARBA" id="ARBA00005094"/>
    </source>
</evidence>
<dbReference type="GO" id="GO:0030145">
    <property type="term" value="F:manganese ion binding"/>
    <property type="evidence" value="ECO:0007669"/>
    <property type="project" value="TreeGrafter"/>
</dbReference>
<feature type="binding site" evidence="9">
    <location>
        <position position="219"/>
    </location>
    <ligand>
        <name>Mn(2+)</name>
        <dbReference type="ChEBI" id="CHEBI:29035"/>
    </ligand>
</feature>
<dbReference type="PANTHER" id="PTHR30525">
    <property type="entry name" value="1-DEOXY-D-XYLULOSE 5-PHOSPHATE REDUCTOISOMERASE"/>
    <property type="match status" value="1"/>
</dbReference>
<comment type="function">
    <text evidence="9">Catalyzes the NADPH-dependent rearrangement and reduction of 1-deoxy-D-xylulose-5-phosphate (DXP) to 2-C-methyl-D-erythritol 4-phosphate (MEP).</text>
</comment>
<feature type="domain" description="1-deoxy-D-xylulose 5-phosphate reductoisomerase N-terminal" evidence="10">
    <location>
        <begin position="4"/>
        <end position="129"/>
    </location>
</feature>
<keyword evidence="5 9" id="KW-0560">Oxidoreductase</keyword>
<dbReference type="InterPro" id="IPR036169">
    <property type="entry name" value="DXPR_C_sf"/>
</dbReference>
<dbReference type="PIRSF" id="PIRSF006205">
    <property type="entry name" value="Dxp_reductismrs"/>
    <property type="match status" value="1"/>
</dbReference>
<evidence type="ECO:0000256" key="4">
    <source>
        <dbReference type="ARBA" id="ARBA00022857"/>
    </source>
</evidence>
<dbReference type="Gene3D" id="1.10.1740.10">
    <property type="match status" value="1"/>
</dbReference>
<feature type="binding site" evidence="9">
    <location>
        <position position="148"/>
    </location>
    <ligand>
        <name>1-deoxy-D-xylulose 5-phosphate</name>
        <dbReference type="ChEBI" id="CHEBI:57792"/>
    </ligand>
</feature>
<evidence type="ECO:0000256" key="6">
    <source>
        <dbReference type="ARBA" id="ARBA00023211"/>
    </source>
</evidence>
<evidence type="ECO:0000256" key="3">
    <source>
        <dbReference type="ARBA" id="ARBA00022723"/>
    </source>
</evidence>
<name>A0A7I8D206_9FIRM</name>
<dbReference type="Proteomes" id="UP000593890">
    <property type="component" value="Chromosome"/>
</dbReference>
<dbReference type="InterPro" id="IPR036291">
    <property type="entry name" value="NAD(P)-bd_dom_sf"/>
</dbReference>
<evidence type="ECO:0000256" key="7">
    <source>
        <dbReference type="ARBA" id="ARBA00023229"/>
    </source>
</evidence>
<dbReference type="Pfam" id="PF08436">
    <property type="entry name" value="DXP_redisom_C"/>
    <property type="match status" value="1"/>
</dbReference>
<dbReference type="InterPro" id="IPR003821">
    <property type="entry name" value="DXP_reductoisomerase"/>
</dbReference>
<feature type="binding site" evidence="9">
    <location>
        <position position="215"/>
    </location>
    <ligand>
        <name>1-deoxy-D-xylulose 5-phosphate</name>
        <dbReference type="ChEBI" id="CHEBI:57792"/>
    </ligand>
</feature>
<dbReference type="Pfam" id="PF13288">
    <property type="entry name" value="DXPR_C"/>
    <property type="match status" value="1"/>
</dbReference>
<feature type="binding site" evidence="9">
    <location>
        <position position="147"/>
    </location>
    <ligand>
        <name>Mn(2+)</name>
        <dbReference type="ChEBI" id="CHEBI:29035"/>
    </ligand>
</feature>
<evidence type="ECO:0000313" key="13">
    <source>
        <dbReference type="EMBL" id="BCI60035.1"/>
    </source>
</evidence>
<keyword evidence="6 9" id="KW-0464">Manganese</keyword>
<comment type="cofactor">
    <cofactor evidence="9">
        <name>Mg(2+)</name>
        <dbReference type="ChEBI" id="CHEBI:18420"/>
    </cofactor>
    <cofactor evidence="9">
        <name>Mn(2+)</name>
        <dbReference type="ChEBI" id="CHEBI:29035"/>
    </cofactor>
</comment>
<evidence type="ECO:0000256" key="9">
    <source>
        <dbReference type="HAMAP-Rule" id="MF_00183"/>
    </source>
</evidence>
<dbReference type="Gene3D" id="3.40.50.720">
    <property type="entry name" value="NAD(P)-binding Rossmann-like Domain"/>
    <property type="match status" value="1"/>
</dbReference>
<dbReference type="UniPathway" id="UPA00056">
    <property type="reaction ID" value="UER00092"/>
</dbReference>
<evidence type="ECO:0000256" key="8">
    <source>
        <dbReference type="ARBA" id="ARBA00048543"/>
    </source>
</evidence>
<comment type="caution">
    <text evidence="9">Lacks conserved residue(s) required for the propagation of feature annotation.</text>
</comment>
<feature type="binding site" evidence="9">
    <location>
        <position position="13"/>
    </location>
    <ligand>
        <name>NADPH</name>
        <dbReference type="ChEBI" id="CHEBI:57783"/>
    </ligand>
</feature>
<sequence>MRRISILGSTGSIGTQALDVVDGLDVQVAALAAHHNVKMLEEQIRKYNPQLAAVVDEKAAADLTVRVADTGCRIVAGEEGLCEAASLSHVHTVLNAVVGIAGLRPTLEALEAGIERLALANKETLVAGGALVMAKAKQKGIAIAPVDSEHSAIFQCLQGAPSKKALRKVILTASGGPFFGKTREELTNITPAQALKHPNWSMGNKVTIDSASLMNKGLELIEAVWLFDLEPSQVDIIVHRESIIHSMVEYDDHSVIAQMGVPDMRLPIQYALTWPERTACPVEPLDLIACGKLTFYRPDEETFICLPACREAIARGGLAPAAANGANERAVSLFLEGKIPFLRIGELVHAAMLHQQSADQITLQSILEADRAARQFVDSQVR</sequence>
<dbReference type="SUPFAM" id="SSF69055">
    <property type="entry name" value="1-deoxy-D-xylulose-5-phosphate reductoisomerase, C-terminal domain"/>
    <property type="match status" value="1"/>
</dbReference>
<keyword evidence="3 9" id="KW-0479">Metal-binding</keyword>
<feature type="binding site" evidence="9">
    <location>
        <position position="216"/>
    </location>
    <ligand>
        <name>1-deoxy-D-xylulose 5-phosphate</name>
        <dbReference type="ChEBI" id="CHEBI:57792"/>
    </ligand>
</feature>
<dbReference type="GO" id="GO:0030604">
    <property type="term" value="F:1-deoxy-D-xylulose-5-phosphate reductoisomerase activity"/>
    <property type="evidence" value="ECO:0007669"/>
    <property type="project" value="UniProtKB-UniRule"/>
</dbReference>
<dbReference type="GO" id="GO:0016853">
    <property type="term" value="F:isomerase activity"/>
    <property type="evidence" value="ECO:0007669"/>
    <property type="project" value="UniProtKB-KW"/>
</dbReference>
<keyword evidence="13" id="KW-0413">Isomerase</keyword>
<feature type="binding site" evidence="9">
    <location>
        <position position="121"/>
    </location>
    <ligand>
        <name>NADPH</name>
        <dbReference type="ChEBI" id="CHEBI:57783"/>
    </ligand>
</feature>
<comment type="pathway">
    <text evidence="1 9">Isoprenoid biosynthesis; isopentenyl diphosphate biosynthesis via DXP pathway; isopentenyl diphosphate from 1-deoxy-D-xylulose 5-phosphate: step 1/6.</text>
</comment>
<feature type="binding site" evidence="9">
    <location>
        <position position="174"/>
    </location>
    <ligand>
        <name>1-deoxy-D-xylulose 5-phosphate</name>
        <dbReference type="ChEBI" id="CHEBI:57792"/>
    </ligand>
</feature>
<dbReference type="HAMAP" id="MF_00183">
    <property type="entry name" value="DXP_reductoisom"/>
    <property type="match status" value="1"/>
</dbReference>
<dbReference type="NCBIfam" id="TIGR00243">
    <property type="entry name" value="Dxr"/>
    <property type="match status" value="1"/>
</dbReference>
<gene>
    <name evidence="9 13" type="primary">dxr</name>
    <name evidence="13" type="ORF">C12CBH8_06740</name>
</gene>
<dbReference type="GO" id="GO:0070402">
    <property type="term" value="F:NADPH binding"/>
    <property type="evidence" value="ECO:0007669"/>
    <property type="project" value="InterPro"/>
</dbReference>
<feature type="binding site" evidence="9">
    <location>
        <position position="149"/>
    </location>
    <ligand>
        <name>Mn(2+)</name>
        <dbReference type="ChEBI" id="CHEBI:29035"/>
    </ligand>
</feature>
<feature type="binding site" evidence="9">
    <location>
        <position position="36"/>
    </location>
    <ligand>
        <name>NADPH</name>
        <dbReference type="ChEBI" id="CHEBI:57783"/>
    </ligand>
</feature>
<dbReference type="InterPro" id="IPR013644">
    <property type="entry name" value="DXP_reductoisomerase_C"/>
</dbReference>
<dbReference type="NCBIfam" id="NF009114">
    <property type="entry name" value="PRK12464.1"/>
    <property type="match status" value="1"/>
</dbReference>